<evidence type="ECO:0000313" key="1">
    <source>
        <dbReference type="EMBL" id="CAD39878.2"/>
    </source>
</evidence>
<accession>A0A5S6R6R4</accession>
<evidence type="ECO:0000313" key="2">
    <source>
        <dbReference type="Proteomes" id="UP000000763"/>
    </source>
</evidence>
<proteinExistence type="predicted"/>
<dbReference type="AlphaFoldDB" id="A0A5S6R6R4"/>
<organism evidence="1 2">
    <name type="scientific">Oryza sativa subsp. japonica</name>
    <name type="common">Rice</name>
    <dbReference type="NCBI Taxonomy" id="39947"/>
    <lineage>
        <taxon>Eukaryota</taxon>
        <taxon>Viridiplantae</taxon>
        <taxon>Streptophyta</taxon>
        <taxon>Embryophyta</taxon>
        <taxon>Tracheophyta</taxon>
        <taxon>Spermatophyta</taxon>
        <taxon>Magnoliopsida</taxon>
        <taxon>Liliopsida</taxon>
        <taxon>Poales</taxon>
        <taxon>Poaceae</taxon>
        <taxon>BOP clade</taxon>
        <taxon>Oryzoideae</taxon>
        <taxon>Oryzeae</taxon>
        <taxon>Oryzinae</taxon>
        <taxon>Oryza</taxon>
        <taxon>Oryza sativa</taxon>
    </lineage>
</organism>
<gene>
    <name evidence="1" type="ORF">OSJNBb0058J09.17</name>
</gene>
<name>A0A5S6R6R4_ORYSJ</name>
<protein>
    <submittedName>
        <fullName evidence="1">OSJNBb0058J09.17 protein</fullName>
    </submittedName>
</protein>
<dbReference type="Proteomes" id="UP000000763">
    <property type="component" value="Chromosome 4"/>
</dbReference>
<dbReference type="EMBL" id="AL663008">
    <property type="protein sequence ID" value="CAD39878.2"/>
    <property type="molecule type" value="Genomic_DNA"/>
</dbReference>
<sequence>MYTPYCYCRGFTWNSTQHVLWLMLQYARFTYPPEYHILKKPIGTSQTAVMVRVSIRGRTPLEKDLQYTGYGWDIKSALQNCAYVAIIRLRYELPEIEEFYCYVPSLTEGAQHTTYPGLAEIGVGLHTPYLQLANFVRSLDMLYRSTFAELQRVRTRVASLERIIMPRYRQGHYTPEFMFGEDAMLAPAEDIPPPVGMYIERSPPSRVDVRTAYPPLGTTGPYGPPEYVQWYGRVFKLRMRD</sequence>
<reference evidence="2" key="1">
    <citation type="journal article" date="2005" name="Nature">
        <title>The map-based sequence of the rice genome.</title>
        <authorList>
            <consortium name="International rice genome sequencing project (IRGSP)"/>
            <person name="Matsumoto T."/>
            <person name="Wu J."/>
            <person name="Kanamori H."/>
            <person name="Katayose Y."/>
            <person name="Fujisawa M."/>
            <person name="Namiki N."/>
            <person name="Mizuno H."/>
            <person name="Yamamoto K."/>
            <person name="Antonio B.A."/>
            <person name="Baba T."/>
            <person name="Sakata K."/>
            <person name="Nagamura Y."/>
            <person name="Aoki H."/>
            <person name="Arikawa K."/>
            <person name="Arita K."/>
            <person name="Bito T."/>
            <person name="Chiden Y."/>
            <person name="Fujitsuka N."/>
            <person name="Fukunaka R."/>
            <person name="Hamada M."/>
            <person name="Harada C."/>
            <person name="Hayashi A."/>
            <person name="Hijishita S."/>
            <person name="Honda M."/>
            <person name="Hosokawa S."/>
            <person name="Ichikawa Y."/>
            <person name="Idonuma A."/>
            <person name="Iijima M."/>
            <person name="Ikeda M."/>
            <person name="Ikeno M."/>
            <person name="Ito K."/>
            <person name="Ito S."/>
            <person name="Ito T."/>
            <person name="Ito Y."/>
            <person name="Ito Y."/>
            <person name="Iwabuchi A."/>
            <person name="Kamiya K."/>
            <person name="Karasawa W."/>
            <person name="Kurita K."/>
            <person name="Katagiri S."/>
            <person name="Kikuta A."/>
            <person name="Kobayashi H."/>
            <person name="Kobayashi N."/>
            <person name="Machita K."/>
            <person name="Maehara T."/>
            <person name="Masukawa M."/>
            <person name="Mizubayashi T."/>
            <person name="Mukai Y."/>
            <person name="Nagasaki H."/>
            <person name="Nagata Y."/>
            <person name="Naito S."/>
            <person name="Nakashima M."/>
            <person name="Nakama Y."/>
            <person name="Nakamichi Y."/>
            <person name="Nakamura M."/>
            <person name="Meguro A."/>
            <person name="Negishi M."/>
            <person name="Ohta I."/>
            <person name="Ohta T."/>
            <person name="Okamoto M."/>
            <person name="Ono N."/>
            <person name="Saji S."/>
            <person name="Sakaguchi M."/>
            <person name="Sakai K."/>
            <person name="Shibata M."/>
            <person name="Shimokawa T."/>
            <person name="Song J."/>
            <person name="Takazaki Y."/>
            <person name="Terasawa K."/>
            <person name="Tsugane M."/>
            <person name="Tsuji K."/>
            <person name="Ueda S."/>
            <person name="Waki K."/>
            <person name="Yamagata H."/>
            <person name="Yamamoto M."/>
            <person name="Yamamoto S."/>
            <person name="Yamane H."/>
            <person name="Yoshiki S."/>
            <person name="Yoshihara R."/>
            <person name="Yukawa K."/>
            <person name="Zhong H."/>
            <person name="Yano M."/>
            <person name="Yuan Q."/>
            <person name="Ouyang S."/>
            <person name="Liu J."/>
            <person name="Jones K.M."/>
            <person name="Gansberger K."/>
            <person name="Moffat K."/>
            <person name="Hill J."/>
            <person name="Bera J."/>
            <person name="Fadrosh D."/>
            <person name="Jin S."/>
            <person name="Johri S."/>
            <person name="Kim M."/>
            <person name="Overton L."/>
            <person name="Reardon M."/>
            <person name="Tsitrin T."/>
            <person name="Vuong H."/>
            <person name="Weaver B."/>
            <person name="Ciecko A."/>
            <person name="Tallon L."/>
            <person name="Jackson J."/>
            <person name="Pai G."/>
            <person name="Aken S.V."/>
            <person name="Utterback T."/>
            <person name="Reidmuller S."/>
            <person name="Feldblyum T."/>
            <person name="Hsiao J."/>
            <person name="Zismann V."/>
            <person name="Iobst S."/>
            <person name="de Vazeille A.R."/>
            <person name="Buell C.R."/>
            <person name="Ying K."/>
            <person name="Li Y."/>
            <person name="Lu T."/>
            <person name="Huang Y."/>
            <person name="Zhao Q."/>
            <person name="Feng Q."/>
            <person name="Zhang L."/>
            <person name="Zhu J."/>
            <person name="Weng Q."/>
            <person name="Mu J."/>
            <person name="Lu Y."/>
            <person name="Fan D."/>
            <person name="Liu Y."/>
            <person name="Guan J."/>
            <person name="Zhang Y."/>
            <person name="Yu S."/>
            <person name="Liu X."/>
            <person name="Zhang Y."/>
            <person name="Hong G."/>
            <person name="Han B."/>
            <person name="Choisne N."/>
            <person name="Demange N."/>
            <person name="Orjeda G."/>
            <person name="Samain S."/>
            <person name="Cattolico L."/>
            <person name="Pelletier E."/>
            <person name="Couloux A."/>
            <person name="Segurens B."/>
            <person name="Wincker P."/>
            <person name="D'Hont A."/>
            <person name="Scarpelli C."/>
            <person name="Weissenbach J."/>
            <person name="Salanoubat M."/>
            <person name="Quetier F."/>
            <person name="Yu Y."/>
            <person name="Kim H.R."/>
            <person name="Rambo T."/>
            <person name="Currie J."/>
            <person name="Collura K."/>
            <person name="Luo M."/>
            <person name="Yang T."/>
            <person name="Ammiraju J.S.S."/>
            <person name="Engler F."/>
            <person name="Soderlund C."/>
            <person name="Wing R.A."/>
            <person name="Palmer L.E."/>
            <person name="de la Bastide M."/>
            <person name="Spiegel L."/>
            <person name="Nascimento L."/>
            <person name="Zutavern T."/>
            <person name="O'Shaughnessy A."/>
            <person name="Dike S."/>
            <person name="Dedhia N."/>
            <person name="Preston R."/>
            <person name="Balija V."/>
            <person name="McCombie W.R."/>
            <person name="Chow T."/>
            <person name="Chen H."/>
            <person name="Chung M."/>
            <person name="Chen C."/>
            <person name="Shaw J."/>
            <person name="Wu H."/>
            <person name="Hsiao K."/>
            <person name="Chao Y."/>
            <person name="Chu M."/>
            <person name="Cheng C."/>
            <person name="Hour A."/>
            <person name="Lee P."/>
            <person name="Lin S."/>
            <person name="Lin Y."/>
            <person name="Liou J."/>
            <person name="Liu S."/>
            <person name="Hsing Y."/>
            <person name="Raghuvanshi S."/>
            <person name="Mohanty A."/>
            <person name="Bharti A.K."/>
            <person name="Gaur A."/>
            <person name="Gupta V."/>
            <person name="Kumar D."/>
            <person name="Ravi V."/>
            <person name="Vij S."/>
            <person name="Kapur A."/>
            <person name="Khurana P."/>
            <person name="Khurana P."/>
            <person name="Khurana J.P."/>
            <person name="Tyagi A.K."/>
            <person name="Gaikwad K."/>
            <person name="Singh A."/>
            <person name="Dalal V."/>
            <person name="Srivastava S."/>
            <person name="Dixit A."/>
            <person name="Pal A.K."/>
            <person name="Ghazi I.A."/>
            <person name="Yadav M."/>
            <person name="Pandit A."/>
            <person name="Bhargava A."/>
            <person name="Sureshbabu K."/>
            <person name="Batra K."/>
            <person name="Sharma T.R."/>
            <person name="Mohapatra T."/>
            <person name="Singh N.K."/>
            <person name="Messing J."/>
            <person name="Nelson A.B."/>
            <person name="Fuks G."/>
            <person name="Kavchok S."/>
            <person name="Keizer G."/>
            <person name="Linton E."/>
            <person name="Llaca V."/>
            <person name="Song R."/>
            <person name="Tanyolac B."/>
            <person name="Young S."/>
            <person name="Ho-Il K."/>
            <person name="Hahn J.H."/>
            <person name="Sangsakoo G."/>
            <person name="Vanavichit A."/>
            <person name="de Mattos Luiz.A.T."/>
            <person name="Zimmer P.D."/>
            <person name="Malone G."/>
            <person name="Dellagostin O."/>
            <person name="de Oliveira A.C."/>
            <person name="Bevan M."/>
            <person name="Bancroft I."/>
            <person name="Minx P."/>
            <person name="Cordum H."/>
            <person name="Wilson R."/>
            <person name="Cheng Z."/>
            <person name="Jin W."/>
            <person name="Jiang J."/>
            <person name="Leong S.A."/>
            <person name="Iwama H."/>
            <person name="Gojobori T."/>
            <person name="Itoh T."/>
            <person name="Niimura Y."/>
            <person name="Fujii Y."/>
            <person name="Habara T."/>
            <person name="Sakai H."/>
            <person name="Sato Y."/>
            <person name="Wilson G."/>
            <person name="Kumar K."/>
            <person name="McCouch S."/>
            <person name="Juretic N."/>
            <person name="Hoen D."/>
            <person name="Wright S."/>
            <person name="Bruskiewich R."/>
            <person name="Bureau T."/>
            <person name="Miyao A."/>
            <person name="Hirochika H."/>
            <person name="Nishikawa T."/>
            <person name="Kadowaki K."/>
            <person name="Sugiura M."/>
            <person name="Burr B."/>
            <person name="Sasaki T."/>
        </authorList>
    </citation>
    <scope>NUCLEOTIDE SEQUENCE [LARGE SCALE GENOMIC DNA]</scope>
    <source>
        <strain evidence="2">cv. Nipponbare</strain>
    </source>
</reference>
<reference evidence="2" key="2">
    <citation type="journal article" date="2008" name="Nucleic Acids Res.">
        <title>The rice annotation project database (RAP-DB): 2008 update.</title>
        <authorList>
            <consortium name="The rice annotation project (RAP)"/>
        </authorList>
    </citation>
    <scope>GENOME REANNOTATION</scope>
    <source>
        <strain evidence="2">cv. Nipponbare</strain>
    </source>
</reference>